<dbReference type="InterPro" id="IPR001466">
    <property type="entry name" value="Beta-lactam-related"/>
</dbReference>
<dbReference type="PANTHER" id="PTHR22935:SF95">
    <property type="entry name" value="BETA-LACTAMASE-LIKE 1-RELATED"/>
    <property type="match status" value="1"/>
</dbReference>
<dbReference type="InterPro" id="IPR058664">
    <property type="entry name" value="ARB_00930-like_C"/>
</dbReference>
<sequence>MKLLSLFTLISYGLIVSGSSICPPTGPVLPPPHIPRDYDWSNLTRTLDEFIQGAVEDGWNSTSNSFSVMATSAEETFFTYHHTAPMKNESGVQNVEDDTVYAIASITKVFTVLAVLLEDRMNLDDPIGKYVQELNNSDWEDVTLRLLTSQIAAIPRNGYTFDNALNAPDLVELGFPELQPSDIPPCSLAPGLRMCTREEFFTSFPEFTFTGAVGDRAAYSDLAYILLGYALEDVIGLTYEQVLKRSILDPLGLNDTTMFRPDPARMIIPSEGAFWVDVDWAYYLMTAGLYSTPNDLSTFIRAILTNQLLPRAKTNQWFKPAAFTSQLDNSVGAPWEIFRPTTLLPNDARPIDHYTKSGDVPGFSSSYLVIVPEYNLGVTILGAGPDAPTVVPLLLDTVQAVLVPAVDQLARDQAIEQYAGTYASEWGDQLSVIELAVDDGPGLKVTRWSKGDLDMRKSLAVALFGGSSAQDALPADIRFYPTGVDDRWYVGFTAQEAEETQEANQRGLLRGSACMAWYRIDQFHYGKRRLDEVVFHMALDGAIETLEVPALRESYVKK</sequence>
<dbReference type="EMBL" id="JBFXLR010000003">
    <property type="protein sequence ID" value="KAL2859383.1"/>
    <property type="molecule type" value="Genomic_DNA"/>
</dbReference>
<comment type="similarity">
    <text evidence="1">Belongs to the beta-lactamase family.</text>
</comment>
<name>A0ABR4L499_9EURO</name>
<keyword evidence="2" id="KW-0732">Signal</keyword>
<evidence type="ECO:0000259" key="4">
    <source>
        <dbReference type="Pfam" id="PF26335"/>
    </source>
</evidence>
<evidence type="ECO:0000259" key="3">
    <source>
        <dbReference type="Pfam" id="PF00144"/>
    </source>
</evidence>
<evidence type="ECO:0000256" key="1">
    <source>
        <dbReference type="ARBA" id="ARBA00038473"/>
    </source>
</evidence>
<evidence type="ECO:0000313" key="6">
    <source>
        <dbReference type="Proteomes" id="UP001610444"/>
    </source>
</evidence>
<feature type="signal peptide" evidence="2">
    <location>
        <begin position="1"/>
        <end position="18"/>
    </location>
</feature>
<gene>
    <name evidence="5" type="ORF">BJX68DRAFT_261823</name>
</gene>
<protein>
    <submittedName>
        <fullName evidence="5">Beta-lactamase/transpeptidase-like protein</fullName>
    </submittedName>
</protein>
<dbReference type="InterPro" id="IPR012338">
    <property type="entry name" value="Beta-lactam/transpept-like"/>
</dbReference>
<dbReference type="InterPro" id="IPR051478">
    <property type="entry name" value="Beta-lactamase-like_AB/R"/>
</dbReference>
<keyword evidence="6" id="KW-1185">Reference proteome</keyword>
<dbReference type="Pfam" id="PF26335">
    <property type="entry name" value="ARB_00930_C"/>
    <property type="match status" value="1"/>
</dbReference>
<dbReference type="Pfam" id="PF00144">
    <property type="entry name" value="Beta-lactamase"/>
    <property type="match status" value="1"/>
</dbReference>
<comment type="caution">
    <text evidence="5">The sequence shown here is derived from an EMBL/GenBank/DDBJ whole genome shotgun (WGS) entry which is preliminary data.</text>
</comment>
<feature type="chain" id="PRO_5046224688" evidence="2">
    <location>
        <begin position="19"/>
        <end position="558"/>
    </location>
</feature>
<feature type="domain" description="Beta-lactamase-like ARB-00930-like C-terminal" evidence="4">
    <location>
        <begin position="410"/>
        <end position="557"/>
    </location>
</feature>
<dbReference type="RefSeq" id="XP_070904317.1">
    <property type="nucleotide sequence ID" value="XM_071044275.1"/>
</dbReference>
<evidence type="ECO:0000313" key="5">
    <source>
        <dbReference type="EMBL" id="KAL2859383.1"/>
    </source>
</evidence>
<proteinExistence type="inferred from homology"/>
<dbReference type="Proteomes" id="UP001610444">
    <property type="component" value="Unassembled WGS sequence"/>
</dbReference>
<dbReference type="GeneID" id="98159439"/>
<dbReference type="SUPFAM" id="SSF56601">
    <property type="entry name" value="beta-lactamase/transpeptidase-like"/>
    <property type="match status" value="1"/>
</dbReference>
<evidence type="ECO:0000256" key="2">
    <source>
        <dbReference type="SAM" id="SignalP"/>
    </source>
</evidence>
<feature type="domain" description="Beta-lactamase-related" evidence="3">
    <location>
        <begin position="85"/>
        <end position="382"/>
    </location>
</feature>
<reference evidence="5 6" key="1">
    <citation type="submission" date="2024-07" db="EMBL/GenBank/DDBJ databases">
        <title>Section-level genome sequencing and comparative genomics of Aspergillus sections Usti and Cavernicolus.</title>
        <authorList>
            <consortium name="Lawrence Berkeley National Laboratory"/>
            <person name="Nybo J.L."/>
            <person name="Vesth T.C."/>
            <person name="Theobald S."/>
            <person name="Frisvad J.C."/>
            <person name="Larsen T.O."/>
            <person name="Kjaerboelling I."/>
            <person name="Rothschild-Mancinelli K."/>
            <person name="Lyhne E.K."/>
            <person name="Kogle M.E."/>
            <person name="Barry K."/>
            <person name="Clum A."/>
            <person name="Na H."/>
            <person name="Ledsgaard L."/>
            <person name="Lin J."/>
            <person name="Lipzen A."/>
            <person name="Kuo A."/>
            <person name="Riley R."/>
            <person name="Mondo S."/>
            <person name="LaButti K."/>
            <person name="Haridas S."/>
            <person name="Pangalinan J."/>
            <person name="Salamov A.A."/>
            <person name="Simmons B.A."/>
            <person name="Magnuson J.K."/>
            <person name="Chen J."/>
            <person name="Drula E."/>
            <person name="Henrissat B."/>
            <person name="Wiebenga A."/>
            <person name="Lubbers R.J."/>
            <person name="Gomes A.C."/>
            <person name="Macurrencykelacurrency M.R."/>
            <person name="Stajich J."/>
            <person name="Grigoriev I.V."/>
            <person name="Mortensen U.H."/>
            <person name="De vries R.P."/>
            <person name="Baker S.E."/>
            <person name="Andersen M.R."/>
        </authorList>
    </citation>
    <scope>NUCLEOTIDE SEQUENCE [LARGE SCALE GENOMIC DNA]</scope>
    <source>
        <strain evidence="5 6">CBS 756.74</strain>
    </source>
</reference>
<accession>A0ABR4L499</accession>
<dbReference type="PANTHER" id="PTHR22935">
    <property type="entry name" value="PENICILLIN-BINDING PROTEIN"/>
    <property type="match status" value="1"/>
</dbReference>
<dbReference type="Gene3D" id="3.40.710.10">
    <property type="entry name" value="DD-peptidase/beta-lactamase superfamily"/>
    <property type="match status" value="1"/>
</dbReference>
<organism evidence="5 6">
    <name type="scientific">Aspergillus pseudodeflectus</name>
    <dbReference type="NCBI Taxonomy" id="176178"/>
    <lineage>
        <taxon>Eukaryota</taxon>
        <taxon>Fungi</taxon>
        <taxon>Dikarya</taxon>
        <taxon>Ascomycota</taxon>
        <taxon>Pezizomycotina</taxon>
        <taxon>Eurotiomycetes</taxon>
        <taxon>Eurotiomycetidae</taxon>
        <taxon>Eurotiales</taxon>
        <taxon>Aspergillaceae</taxon>
        <taxon>Aspergillus</taxon>
        <taxon>Aspergillus subgen. Nidulantes</taxon>
    </lineage>
</organism>